<dbReference type="PANTHER" id="PTHR20854">
    <property type="entry name" value="INOSITOL MONOPHOSPHATASE"/>
    <property type="match status" value="1"/>
</dbReference>
<organism evidence="9 10">
    <name type="scientific">Desulfobacula phenolica</name>
    <dbReference type="NCBI Taxonomy" id="90732"/>
    <lineage>
        <taxon>Bacteria</taxon>
        <taxon>Pseudomonadati</taxon>
        <taxon>Thermodesulfobacteriota</taxon>
        <taxon>Desulfobacteria</taxon>
        <taxon>Desulfobacterales</taxon>
        <taxon>Desulfobacteraceae</taxon>
        <taxon>Desulfobacula</taxon>
    </lineage>
</organism>
<dbReference type="AlphaFoldDB" id="A0A1H2HV65"/>
<dbReference type="EC" id="3.1.3.25" evidence="8"/>
<dbReference type="EMBL" id="FNLL01000007">
    <property type="protein sequence ID" value="SDU35783.1"/>
    <property type="molecule type" value="Genomic_DNA"/>
</dbReference>
<evidence type="ECO:0000256" key="2">
    <source>
        <dbReference type="ARBA" id="ARBA00001946"/>
    </source>
</evidence>
<feature type="binding site" evidence="7">
    <location>
        <position position="114"/>
    </location>
    <ligand>
        <name>Mg(2+)</name>
        <dbReference type="ChEBI" id="CHEBI:18420"/>
        <label>1</label>
        <note>catalytic</note>
    </ligand>
</feature>
<gene>
    <name evidence="9" type="ORF">SAMN04487931_10767</name>
</gene>
<dbReference type="CDD" id="cd01639">
    <property type="entry name" value="IMPase"/>
    <property type="match status" value="1"/>
</dbReference>
<comment type="similarity">
    <text evidence="3 8">Belongs to the inositol monophosphatase superfamily.</text>
</comment>
<feature type="binding site" evidence="7">
    <location>
        <position position="130"/>
    </location>
    <ligand>
        <name>Mg(2+)</name>
        <dbReference type="ChEBI" id="CHEBI:18420"/>
        <label>1</label>
        <note>catalytic</note>
    </ligand>
</feature>
<dbReference type="GO" id="GO:0046854">
    <property type="term" value="P:phosphatidylinositol phosphate biosynthetic process"/>
    <property type="evidence" value="ECO:0007669"/>
    <property type="project" value="InterPro"/>
</dbReference>
<dbReference type="Gene3D" id="3.30.540.10">
    <property type="entry name" value="Fructose-1,6-Bisphosphatase, subunit A, domain 1"/>
    <property type="match status" value="1"/>
</dbReference>
<evidence type="ECO:0000313" key="10">
    <source>
        <dbReference type="Proteomes" id="UP000199608"/>
    </source>
</evidence>
<comment type="cofactor">
    <cofactor evidence="2 7 8">
        <name>Mg(2+)</name>
        <dbReference type="ChEBI" id="CHEBI:18420"/>
    </cofactor>
</comment>
<evidence type="ECO:0000256" key="6">
    <source>
        <dbReference type="ARBA" id="ARBA00022842"/>
    </source>
</evidence>
<evidence type="ECO:0000256" key="4">
    <source>
        <dbReference type="ARBA" id="ARBA00022723"/>
    </source>
</evidence>
<dbReference type="PANTHER" id="PTHR20854:SF4">
    <property type="entry name" value="INOSITOL-1-MONOPHOSPHATASE-RELATED"/>
    <property type="match status" value="1"/>
</dbReference>
<dbReference type="FunFam" id="3.40.190.80:FF:000020">
    <property type="entry name" value="Fructose-1,6-bisphosphatase/inositol-1-monophosphatase"/>
    <property type="match status" value="1"/>
</dbReference>
<protein>
    <recommendedName>
        <fullName evidence="8">Inositol-1-monophosphatase</fullName>
        <ecNumber evidence="8">3.1.3.25</ecNumber>
    </recommendedName>
</protein>
<keyword evidence="6 7" id="KW-0460">Magnesium</keyword>
<evidence type="ECO:0000313" key="9">
    <source>
        <dbReference type="EMBL" id="SDU35783.1"/>
    </source>
</evidence>
<dbReference type="InterPro" id="IPR033942">
    <property type="entry name" value="IMPase"/>
</dbReference>
<name>A0A1H2HV65_9BACT</name>
<evidence type="ECO:0000256" key="5">
    <source>
        <dbReference type="ARBA" id="ARBA00022801"/>
    </source>
</evidence>
<dbReference type="InterPro" id="IPR000760">
    <property type="entry name" value="Inositol_monophosphatase-like"/>
</dbReference>
<dbReference type="InterPro" id="IPR020550">
    <property type="entry name" value="Inositol_monophosphatase_CS"/>
</dbReference>
<feature type="binding site" evidence="7">
    <location>
        <position position="132"/>
    </location>
    <ligand>
        <name>Mg(2+)</name>
        <dbReference type="ChEBI" id="CHEBI:18420"/>
        <label>1</label>
        <note>catalytic</note>
    </ligand>
</feature>
<dbReference type="GO" id="GO:0006020">
    <property type="term" value="P:inositol metabolic process"/>
    <property type="evidence" value="ECO:0007669"/>
    <property type="project" value="TreeGrafter"/>
</dbReference>
<dbReference type="GO" id="GO:0008934">
    <property type="term" value="F:inositol monophosphate 1-phosphatase activity"/>
    <property type="evidence" value="ECO:0007669"/>
    <property type="project" value="InterPro"/>
</dbReference>
<sequence>MMVGMPQIIAYRKERNEYCKHIGNEVFAFEKTGLICHNSKILNFNKSDDTLILFLKDLIKQAGAICIKEQSLLKPADVKFKNKKDLVTITDKRVEDFIVKKIRTKYPSHDVLGEETGKTNFSSDYLWIIDPIDGTTSFFHQQPFYSVSIAVQYKDQTICGAVYAPRLDELFYADKDKGAFLNDNPIYVSKTDRLINCVMATGFACLRANLEKNNLEYFNRIVPQLRDIRRYGSAAIDLCYVACGRLDGFWEMNLNVYDIAAGVFIVEQAGGKICDFKGEFNFPEQGIVATNKYIQNKLLENFK</sequence>
<dbReference type="Pfam" id="PF00459">
    <property type="entry name" value="Inositol_P"/>
    <property type="match status" value="1"/>
</dbReference>
<dbReference type="Proteomes" id="UP000199608">
    <property type="component" value="Unassembled WGS sequence"/>
</dbReference>
<evidence type="ECO:0000256" key="3">
    <source>
        <dbReference type="ARBA" id="ARBA00009759"/>
    </source>
</evidence>
<dbReference type="SUPFAM" id="SSF56655">
    <property type="entry name" value="Carbohydrate phosphatase"/>
    <property type="match status" value="1"/>
</dbReference>
<feature type="binding site" evidence="7">
    <location>
        <position position="258"/>
    </location>
    <ligand>
        <name>Mg(2+)</name>
        <dbReference type="ChEBI" id="CHEBI:18420"/>
        <label>1</label>
        <note>catalytic</note>
    </ligand>
</feature>
<proteinExistence type="inferred from homology"/>
<accession>A0A1H2HV65</accession>
<dbReference type="InterPro" id="IPR020583">
    <property type="entry name" value="Inositol_monoP_metal-BS"/>
</dbReference>
<dbReference type="GO" id="GO:0007165">
    <property type="term" value="P:signal transduction"/>
    <property type="evidence" value="ECO:0007669"/>
    <property type="project" value="TreeGrafter"/>
</dbReference>
<dbReference type="GO" id="GO:0046872">
    <property type="term" value="F:metal ion binding"/>
    <property type="evidence" value="ECO:0007669"/>
    <property type="project" value="UniProtKB-KW"/>
</dbReference>
<dbReference type="PRINTS" id="PR00377">
    <property type="entry name" value="IMPHPHTASES"/>
</dbReference>
<evidence type="ECO:0000256" key="1">
    <source>
        <dbReference type="ARBA" id="ARBA00001033"/>
    </source>
</evidence>
<reference evidence="10" key="1">
    <citation type="submission" date="2016-10" db="EMBL/GenBank/DDBJ databases">
        <authorList>
            <person name="Varghese N."/>
            <person name="Submissions S."/>
        </authorList>
    </citation>
    <scope>NUCLEOTIDE SEQUENCE [LARGE SCALE GENOMIC DNA]</scope>
    <source>
        <strain evidence="10">DSM 3384</strain>
    </source>
</reference>
<dbReference type="FunFam" id="3.30.540.10:FF:000003">
    <property type="entry name" value="Inositol-1-monophosphatase"/>
    <property type="match status" value="1"/>
</dbReference>
<keyword evidence="4 7" id="KW-0479">Metal-binding</keyword>
<dbReference type="Gene3D" id="3.40.190.80">
    <property type="match status" value="1"/>
</dbReference>
<comment type="catalytic activity">
    <reaction evidence="1 8">
        <text>a myo-inositol phosphate + H2O = myo-inositol + phosphate</text>
        <dbReference type="Rhea" id="RHEA:24056"/>
        <dbReference type="ChEBI" id="CHEBI:15377"/>
        <dbReference type="ChEBI" id="CHEBI:17268"/>
        <dbReference type="ChEBI" id="CHEBI:43474"/>
        <dbReference type="ChEBI" id="CHEBI:84139"/>
        <dbReference type="EC" id="3.1.3.25"/>
    </reaction>
</comment>
<evidence type="ECO:0000256" key="7">
    <source>
        <dbReference type="PIRSR" id="PIRSR600760-2"/>
    </source>
</evidence>
<feature type="binding site" evidence="7">
    <location>
        <position position="133"/>
    </location>
    <ligand>
        <name>Mg(2+)</name>
        <dbReference type="ChEBI" id="CHEBI:18420"/>
        <label>1</label>
        <note>catalytic</note>
    </ligand>
</feature>
<dbReference type="PROSITE" id="PS00630">
    <property type="entry name" value="IMP_2"/>
    <property type="match status" value="1"/>
</dbReference>
<keyword evidence="5 8" id="KW-0378">Hydrolase</keyword>
<keyword evidence="10" id="KW-1185">Reference proteome</keyword>
<evidence type="ECO:0000256" key="8">
    <source>
        <dbReference type="RuleBase" id="RU364068"/>
    </source>
</evidence>
<dbReference type="PROSITE" id="PS00629">
    <property type="entry name" value="IMP_1"/>
    <property type="match status" value="1"/>
</dbReference>